<feature type="region of interest" description="Disordered" evidence="1">
    <location>
        <begin position="1"/>
        <end position="21"/>
    </location>
</feature>
<gene>
    <name evidence="2" type="ORF">KC01_LOCUS27346</name>
</gene>
<proteinExistence type="predicted"/>
<reference evidence="2 3" key="1">
    <citation type="submission" date="2024-04" db="EMBL/GenBank/DDBJ databases">
        <authorList>
            <person name="Waldvogel A.-M."/>
            <person name="Schoenle A."/>
        </authorList>
    </citation>
    <scope>NUCLEOTIDE SEQUENCE [LARGE SCALE GENOMIC DNA]</scope>
</reference>
<evidence type="ECO:0000313" key="2">
    <source>
        <dbReference type="EMBL" id="CAL1598999.1"/>
    </source>
</evidence>
<accession>A0AAV2LEW3</accession>
<dbReference type="EMBL" id="OZ035845">
    <property type="protein sequence ID" value="CAL1598999.1"/>
    <property type="molecule type" value="Genomic_DNA"/>
</dbReference>
<protein>
    <submittedName>
        <fullName evidence="2">Uncharacterized protein</fullName>
    </submittedName>
</protein>
<dbReference type="Proteomes" id="UP001497482">
    <property type="component" value="Chromosome 23"/>
</dbReference>
<feature type="region of interest" description="Disordered" evidence="1">
    <location>
        <begin position="64"/>
        <end position="83"/>
    </location>
</feature>
<evidence type="ECO:0000256" key="1">
    <source>
        <dbReference type="SAM" id="MobiDB-lite"/>
    </source>
</evidence>
<organism evidence="2 3">
    <name type="scientific">Knipowitschia caucasica</name>
    <name type="common">Caucasian dwarf goby</name>
    <name type="synonym">Pomatoschistus caucasicus</name>
    <dbReference type="NCBI Taxonomy" id="637954"/>
    <lineage>
        <taxon>Eukaryota</taxon>
        <taxon>Metazoa</taxon>
        <taxon>Chordata</taxon>
        <taxon>Craniata</taxon>
        <taxon>Vertebrata</taxon>
        <taxon>Euteleostomi</taxon>
        <taxon>Actinopterygii</taxon>
        <taxon>Neopterygii</taxon>
        <taxon>Teleostei</taxon>
        <taxon>Neoteleostei</taxon>
        <taxon>Acanthomorphata</taxon>
        <taxon>Gobiaria</taxon>
        <taxon>Gobiiformes</taxon>
        <taxon>Gobioidei</taxon>
        <taxon>Gobiidae</taxon>
        <taxon>Gobiinae</taxon>
        <taxon>Knipowitschia</taxon>
    </lineage>
</organism>
<dbReference type="AlphaFoldDB" id="A0AAV2LEW3"/>
<name>A0AAV2LEW3_KNICA</name>
<evidence type="ECO:0000313" key="3">
    <source>
        <dbReference type="Proteomes" id="UP001497482"/>
    </source>
</evidence>
<sequence>MPASAGVWTWSQQPDSESGEERTLGVLGLVEIVAVAGVGMEEAKSGHAGDVTAWPGFLIIPTTASTSTKTNTQGESSSPDSELGPDYFIALKNSVVCKPPSKMQKRLNTQQALDMILSEVNPCDSDGEEINLQLASDPESSELSSGLFF</sequence>
<keyword evidence="3" id="KW-1185">Reference proteome</keyword>